<proteinExistence type="predicted"/>
<feature type="region of interest" description="Disordered" evidence="1">
    <location>
        <begin position="53"/>
        <end position="74"/>
    </location>
</feature>
<dbReference type="EMBL" id="HBUE01235490">
    <property type="protein sequence ID" value="CAG6547004.1"/>
    <property type="molecule type" value="Transcribed_RNA"/>
</dbReference>
<sequence length="166" mass="18557">MVRCVGARPGRVGVAFGMGNIRAKVASLSAFPTQTTRTSCTTIGLRFLRRRISSRKRRRSSSTISTSSCSKGSRCCPINRSESCPRARSFASTSSTRSSTLRSNCRRTLRFASWICLSDSCSRNFWNWLTLPSSRREPTLKIRVRAITFCHDSCAICQTTGKKCWP</sequence>
<dbReference type="EMBL" id="HBUE01235495">
    <property type="protein sequence ID" value="CAG6547012.1"/>
    <property type="molecule type" value="Transcribed_RNA"/>
</dbReference>
<dbReference type="EMBL" id="HBUE01342401">
    <property type="protein sequence ID" value="CAG6599187.1"/>
    <property type="molecule type" value="Transcribed_RNA"/>
</dbReference>
<organism evidence="2">
    <name type="scientific">Culex pipiens</name>
    <name type="common">House mosquito</name>
    <dbReference type="NCBI Taxonomy" id="7175"/>
    <lineage>
        <taxon>Eukaryota</taxon>
        <taxon>Metazoa</taxon>
        <taxon>Ecdysozoa</taxon>
        <taxon>Arthropoda</taxon>
        <taxon>Hexapoda</taxon>
        <taxon>Insecta</taxon>
        <taxon>Pterygota</taxon>
        <taxon>Neoptera</taxon>
        <taxon>Endopterygota</taxon>
        <taxon>Diptera</taxon>
        <taxon>Nematocera</taxon>
        <taxon>Culicoidea</taxon>
        <taxon>Culicidae</taxon>
        <taxon>Culicinae</taxon>
        <taxon>Culicini</taxon>
        <taxon>Culex</taxon>
        <taxon>Culex</taxon>
    </lineage>
</organism>
<dbReference type="EMBL" id="HBUE01342404">
    <property type="protein sequence ID" value="CAG6599192.1"/>
    <property type="molecule type" value="Transcribed_RNA"/>
</dbReference>
<dbReference type="EMBL" id="HBUE01235493">
    <property type="protein sequence ID" value="CAG6547009.1"/>
    <property type="molecule type" value="Transcribed_RNA"/>
</dbReference>
<dbReference type="EMBL" id="HBUE01342406">
    <property type="protein sequence ID" value="CAG6599195.1"/>
    <property type="molecule type" value="Transcribed_RNA"/>
</dbReference>
<name>A0A8D8I5G1_CULPI</name>
<feature type="compositionally biased region" description="Low complexity" evidence="1">
    <location>
        <begin position="61"/>
        <end position="74"/>
    </location>
</feature>
<evidence type="ECO:0000313" key="2">
    <source>
        <dbReference type="EMBL" id="CAG6547009.1"/>
    </source>
</evidence>
<reference evidence="2" key="1">
    <citation type="submission" date="2021-05" db="EMBL/GenBank/DDBJ databases">
        <authorList>
            <person name="Alioto T."/>
            <person name="Alioto T."/>
            <person name="Gomez Garrido J."/>
        </authorList>
    </citation>
    <scope>NUCLEOTIDE SEQUENCE</scope>
</reference>
<accession>A0A8D8I5G1</accession>
<dbReference type="AlphaFoldDB" id="A0A8D8I5G1"/>
<evidence type="ECO:0000256" key="1">
    <source>
        <dbReference type="SAM" id="MobiDB-lite"/>
    </source>
</evidence>
<protein>
    <submittedName>
        <fullName evidence="2">(northern house mosquito) hypothetical protein</fullName>
    </submittedName>
</protein>